<comment type="caution">
    <text evidence="3">The sequence shown here is derived from an EMBL/GenBank/DDBJ whole genome shotgun (WGS) entry which is preliminary data.</text>
</comment>
<keyword evidence="1" id="KW-0175">Coiled coil</keyword>
<proteinExistence type="predicted"/>
<dbReference type="EMBL" id="VUOC01000002">
    <property type="protein sequence ID" value="KAA2242793.1"/>
    <property type="molecule type" value="Genomic_DNA"/>
</dbReference>
<sequence length="74" mass="7996">MLQSCRDSLAAANYAFDLARQDANEQAKRADKAEAQLSEKKEDAGHWQRAAIITWIAVAGVIGAGVVLKLKSII</sequence>
<reference evidence="3 4" key="2">
    <citation type="submission" date="2019-09" db="EMBL/GenBank/DDBJ databases">
        <authorList>
            <person name="Jin C."/>
        </authorList>
    </citation>
    <scope>NUCLEOTIDE SEQUENCE [LARGE SCALE GENOMIC DNA]</scope>
    <source>
        <strain evidence="3 4">BN140078</strain>
    </source>
</reference>
<keyword evidence="2" id="KW-0472">Membrane</keyword>
<evidence type="ECO:0000313" key="4">
    <source>
        <dbReference type="Proteomes" id="UP000324611"/>
    </source>
</evidence>
<keyword evidence="2" id="KW-1133">Transmembrane helix</keyword>
<evidence type="ECO:0000256" key="1">
    <source>
        <dbReference type="SAM" id="Coils"/>
    </source>
</evidence>
<gene>
    <name evidence="3" type="ORF">F0L74_09705</name>
</gene>
<protein>
    <submittedName>
        <fullName evidence="3">Uncharacterized protein</fullName>
    </submittedName>
</protein>
<keyword evidence="2" id="KW-0812">Transmembrane</keyword>
<name>A0A5B2VSN6_9BACT</name>
<keyword evidence="4" id="KW-1185">Reference proteome</keyword>
<feature type="transmembrane region" description="Helical" evidence="2">
    <location>
        <begin position="47"/>
        <end position="68"/>
    </location>
</feature>
<dbReference type="RefSeq" id="WP_149837669.1">
    <property type="nucleotide sequence ID" value="NZ_VUOC01000002.1"/>
</dbReference>
<organism evidence="3 4">
    <name type="scientific">Chitinophaga agrisoli</name>
    <dbReference type="NCBI Taxonomy" id="2607653"/>
    <lineage>
        <taxon>Bacteria</taxon>
        <taxon>Pseudomonadati</taxon>
        <taxon>Bacteroidota</taxon>
        <taxon>Chitinophagia</taxon>
        <taxon>Chitinophagales</taxon>
        <taxon>Chitinophagaceae</taxon>
        <taxon>Chitinophaga</taxon>
    </lineage>
</organism>
<evidence type="ECO:0000313" key="3">
    <source>
        <dbReference type="EMBL" id="KAA2242793.1"/>
    </source>
</evidence>
<dbReference type="AlphaFoldDB" id="A0A5B2VSN6"/>
<reference evidence="3 4" key="1">
    <citation type="submission" date="2019-09" db="EMBL/GenBank/DDBJ databases">
        <title>Chitinophaga ginsengihumi sp. nov., isolated from soil of ginseng rhizosphere.</title>
        <authorList>
            <person name="Lee J."/>
        </authorList>
    </citation>
    <scope>NUCLEOTIDE SEQUENCE [LARGE SCALE GENOMIC DNA]</scope>
    <source>
        <strain evidence="3 4">BN140078</strain>
    </source>
</reference>
<accession>A0A5B2VSN6</accession>
<evidence type="ECO:0000256" key="2">
    <source>
        <dbReference type="SAM" id="Phobius"/>
    </source>
</evidence>
<feature type="coiled-coil region" evidence="1">
    <location>
        <begin position="16"/>
        <end position="50"/>
    </location>
</feature>
<dbReference type="Proteomes" id="UP000324611">
    <property type="component" value="Unassembled WGS sequence"/>
</dbReference>